<dbReference type="GeneID" id="61102879"/>
<evidence type="ECO:0000313" key="1">
    <source>
        <dbReference type="EMBL" id="GDZ84445.1"/>
    </source>
</evidence>
<accession>A0A5A5U3B9</accession>
<organism evidence="1 2">
    <name type="scientific">Leuconostoc citreum</name>
    <dbReference type="NCBI Taxonomy" id="33964"/>
    <lineage>
        <taxon>Bacteria</taxon>
        <taxon>Bacillati</taxon>
        <taxon>Bacillota</taxon>
        <taxon>Bacilli</taxon>
        <taxon>Lactobacillales</taxon>
        <taxon>Lactobacillaceae</taxon>
        <taxon>Leuconostoc</taxon>
    </lineage>
</organism>
<dbReference type="InterPro" id="IPR009526">
    <property type="entry name" value="DUF1146"/>
</dbReference>
<sequence length="73" mass="8252">MGPLFMLCINLLATYFVFWTIRPINFAKFMPYTPKQATFLKVLLSIAIGYLVASFFIAMTNWVVALPSSLLGK</sequence>
<gene>
    <name evidence="1" type="ORF">LCIT_16870</name>
</gene>
<name>A0A5A5U3B9_LEUCI</name>
<comment type="caution">
    <text evidence="1">The sequence shown here is derived from an EMBL/GenBank/DDBJ whole genome shotgun (WGS) entry which is preliminary data.</text>
</comment>
<reference evidence="1 2" key="1">
    <citation type="submission" date="2019-04" db="EMBL/GenBank/DDBJ databases">
        <title>A pseudo-fructophilic Leuconostoc citreum strain F192-5 isolated from peel of satsuma mandarin: the first report for isolation and characterization of strain-dependent fructophilic-like characteristics.</title>
        <authorList>
            <person name="Maeno S."/>
            <person name="Tanizawa Y."/>
            <person name="Kajikawa A."/>
            <person name="Kanesaki Y."/>
            <person name="Kubota E."/>
            <person name="Arita M."/>
            <person name="Leon D."/>
            <person name="Endo A."/>
        </authorList>
    </citation>
    <scope>NUCLEOTIDE SEQUENCE [LARGE SCALE GENOMIC DNA]</scope>
    <source>
        <strain evidence="1 2">F192-5</strain>
    </source>
</reference>
<dbReference type="AlphaFoldDB" id="A0A5A5U3B9"/>
<dbReference type="Proteomes" id="UP000323274">
    <property type="component" value="Unassembled WGS sequence"/>
</dbReference>
<dbReference type="EMBL" id="BJJW01000010">
    <property type="protein sequence ID" value="GDZ84445.1"/>
    <property type="molecule type" value="Genomic_DNA"/>
</dbReference>
<dbReference type="Pfam" id="PF06612">
    <property type="entry name" value="DUF1146"/>
    <property type="match status" value="1"/>
</dbReference>
<dbReference type="RefSeq" id="WP_004899507.1">
    <property type="nucleotide sequence ID" value="NZ_BJJW01000010.1"/>
</dbReference>
<evidence type="ECO:0000313" key="2">
    <source>
        <dbReference type="Proteomes" id="UP000323274"/>
    </source>
</evidence>
<proteinExistence type="predicted"/>
<protein>
    <submittedName>
        <fullName evidence="1">Uncharacterized protein</fullName>
    </submittedName>
</protein>